<dbReference type="RefSeq" id="WP_119112510.1">
    <property type="nucleotide sequence ID" value="NZ_CBCSEO010000002.1"/>
</dbReference>
<name>A0A398B784_9BACI</name>
<dbReference type="PANTHER" id="PTHR41328">
    <property type="entry name" value="TERMINASE SMALL SUBUNIT-RELATED"/>
    <property type="match status" value="1"/>
</dbReference>
<reference evidence="3 4" key="1">
    <citation type="submission" date="2018-08" db="EMBL/GenBank/DDBJ databases">
        <title>Bacillus jemisoniae sp. nov., Bacillus chryseoplanitiae sp. nov., Bacillus resnikiae sp. nov., and Bacillus frankliniae sp. nov., isolated from Viking spacecraft and associated surfaces.</title>
        <authorList>
            <person name="Seuylemezian A."/>
            <person name="Vaishampayan P."/>
        </authorList>
    </citation>
    <scope>NUCLEOTIDE SEQUENCE [LARGE SCALE GENOMIC DNA]</scope>
    <source>
        <strain evidence="3 4">JJ-247</strain>
    </source>
</reference>
<evidence type="ECO:0000256" key="1">
    <source>
        <dbReference type="ARBA" id="ARBA00022612"/>
    </source>
</evidence>
<sequence>MKLTEKQKRFADYYIETGNATQSYIDAGYKATSRQVAEANARKLLANYSVKKLIDERMAEKEDEQIAKQDEVLRYLTKVMRREEKEHQVVTLRRSRSWYEDGKKQTVEEEVSEIVEIPSKLSDANKAAELLGKRYAMWTDKQTVDVQGAVTFVDDIGEEDET</sequence>
<evidence type="ECO:0000313" key="3">
    <source>
        <dbReference type="EMBL" id="RID85657.1"/>
    </source>
</evidence>
<gene>
    <name evidence="3" type="ORF">D1970_08875</name>
</gene>
<keyword evidence="4" id="KW-1185">Reference proteome</keyword>
<keyword evidence="2" id="KW-0231">Viral genome packaging</keyword>
<comment type="caution">
    <text evidence="3">The sequence shown here is derived from an EMBL/GenBank/DDBJ whole genome shotgun (WGS) entry which is preliminary data.</text>
</comment>
<dbReference type="InterPro" id="IPR005335">
    <property type="entry name" value="Terminase_ssu"/>
</dbReference>
<dbReference type="GO" id="GO:0051276">
    <property type="term" value="P:chromosome organization"/>
    <property type="evidence" value="ECO:0007669"/>
    <property type="project" value="InterPro"/>
</dbReference>
<dbReference type="AlphaFoldDB" id="A0A398B784"/>
<dbReference type="Pfam" id="PF03592">
    <property type="entry name" value="Terminase_2"/>
    <property type="match status" value="1"/>
</dbReference>
<protein>
    <submittedName>
        <fullName evidence="3">Terminase small subunit</fullName>
    </submittedName>
</protein>
<evidence type="ECO:0000313" key="4">
    <source>
        <dbReference type="Proteomes" id="UP000265816"/>
    </source>
</evidence>
<proteinExistence type="predicted"/>
<keyword evidence="1" id="KW-1188">Viral release from host cell</keyword>
<dbReference type="EMBL" id="QWVT01000015">
    <property type="protein sequence ID" value="RID85657.1"/>
    <property type="molecule type" value="Genomic_DNA"/>
</dbReference>
<organism evidence="3 4">
    <name type="scientific">Mesobacillus zeae</name>
    <dbReference type="NCBI Taxonomy" id="1917180"/>
    <lineage>
        <taxon>Bacteria</taxon>
        <taxon>Bacillati</taxon>
        <taxon>Bacillota</taxon>
        <taxon>Bacilli</taxon>
        <taxon>Bacillales</taxon>
        <taxon>Bacillaceae</taxon>
        <taxon>Mesobacillus</taxon>
    </lineage>
</organism>
<evidence type="ECO:0000256" key="2">
    <source>
        <dbReference type="ARBA" id="ARBA00023219"/>
    </source>
</evidence>
<dbReference type="Gene3D" id="6.10.140.2160">
    <property type="match status" value="1"/>
</dbReference>
<dbReference type="Proteomes" id="UP000265816">
    <property type="component" value="Unassembled WGS sequence"/>
</dbReference>
<dbReference type="OrthoDB" id="7358785at2"/>
<dbReference type="InterPro" id="IPR052404">
    <property type="entry name" value="SPP1-like_terminase"/>
</dbReference>
<dbReference type="InterPro" id="IPR038713">
    <property type="entry name" value="Terminase_Gp1_N_sf"/>
</dbReference>
<accession>A0A398B784</accession>
<dbReference type="Gene3D" id="1.10.10.1400">
    <property type="entry name" value="Terminase, small subunit, N-terminal DNA-binding domain, HTH motif"/>
    <property type="match status" value="1"/>
</dbReference>
<dbReference type="PANTHER" id="PTHR41328:SF2">
    <property type="entry name" value="TERMINASE SMALL SUBUNIT"/>
    <property type="match status" value="1"/>
</dbReference>